<name>A0A837LG98_9ENTR</name>
<comment type="caution">
    <text evidence="1">The sequence shown here is derived from an EMBL/GenBank/DDBJ whole genome shotgun (WGS) entry which is preliminary data.</text>
</comment>
<dbReference type="Proteomes" id="UP000036013">
    <property type="component" value="Unassembled WGS sequence"/>
</dbReference>
<protein>
    <submittedName>
        <fullName evidence="1">Type IV secretion protein Rhs</fullName>
    </submittedName>
</protein>
<accession>A0A837LG98</accession>
<evidence type="ECO:0000313" key="1">
    <source>
        <dbReference type="EMBL" id="KLQ03816.1"/>
    </source>
</evidence>
<evidence type="ECO:0000313" key="2">
    <source>
        <dbReference type="Proteomes" id="UP000036013"/>
    </source>
</evidence>
<gene>
    <name evidence="1" type="ORF">ABF77_11510</name>
</gene>
<reference evidence="1 2" key="1">
    <citation type="submission" date="2015-06" db="EMBL/GenBank/DDBJ databases">
        <authorList>
            <person name="Adams M."/>
            <person name="Sutton G."/>
            <person name="Nelson K."/>
            <person name="Bonomo R."/>
            <person name="McCorrison J."/>
            <person name="Sanka R."/>
            <person name="Brinkac L."/>
            <person name="Nierman W."/>
        </authorList>
    </citation>
    <scope>NUCLEOTIDE SEQUENCE [LARGE SCALE GENOMIC DNA]</scope>
    <source>
        <strain evidence="1 2">GN02692</strain>
    </source>
</reference>
<proteinExistence type="predicted"/>
<sequence>MDVNNPIIAPDVRHVSGRCYLNGVSVPFKSYDVTSNGFRGASTYSVELVVSALPPDKQLDWWAKTTTVTIELWSDITSTAGVNSKSLIKGNVDTWDYDPARFIITCEGRDFAALFIDAKTAGETFKNYTSSQIAEILAKRQGLKVSATATSQRFGEFYQIDSAHLTGEQTEWDLLTTLAALENYSVWVDGDTLNFHPEASQMSGDNYVIRYQPPGTINLYPQANVAEDLRFSRALTISKGVTVEVMSWNSKTKNKQFTAYYPKTAKNISPGASTPKTQVYRIIRNGLNPEQAQALAEKIYRDVVLHELKFSCSTAGDNLLTPRTLVRIEGTQSLYDQNYWCDSVRRRMDWESGYTMYITGKNHSPALEITTE</sequence>
<organism evidence="1 2">
    <name type="scientific">Enterobacter roggenkampii</name>
    <dbReference type="NCBI Taxonomy" id="1812935"/>
    <lineage>
        <taxon>Bacteria</taxon>
        <taxon>Pseudomonadati</taxon>
        <taxon>Pseudomonadota</taxon>
        <taxon>Gammaproteobacteria</taxon>
        <taxon>Enterobacterales</taxon>
        <taxon>Enterobacteriaceae</taxon>
        <taxon>Enterobacter</taxon>
        <taxon>Enterobacter cloacae complex</taxon>
    </lineage>
</organism>
<dbReference type="AlphaFoldDB" id="A0A837LG98"/>
<dbReference type="RefSeq" id="WP_047748175.1">
    <property type="nucleotide sequence ID" value="NZ_LEDI01000020.1"/>
</dbReference>
<dbReference type="EMBL" id="LEDI01000020">
    <property type="protein sequence ID" value="KLQ03816.1"/>
    <property type="molecule type" value="Genomic_DNA"/>
</dbReference>
<dbReference type="SUPFAM" id="SSF69279">
    <property type="entry name" value="Phage tail proteins"/>
    <property type="match status" value="1"/>
</dbReference>